<dbReference type="InterPro" id="IPR000182">
    <property type="entry name" value="GNAT_dom"/>
</dbReference>
<evidence type="ECO:0000313" key="3">
    <source>
        <dbReference type="Proteomes" id="UP000722989"/>
    </source>
</evidence>
<dbReference type="InterPro" id="IPR016181">
    <property type="entry name" value="Acyl_CoA_acyltransferase"/>
</dbReference>
<dbReference type="Pfam" id="PF00583">
    <property type="entry name" value="Acetyltransf_1"/>
    <property type="match status" value="1"/>
</dbReference>
<evidence type="ECO:0000313" key="2">
    <source>
        <dbReference type="EMBL" id="NJC72653.1"/>
    </source>
</evidence>
<dbReference type="SUPFAM" id="SSF55729">
    <property type="entry name" value="Acyl-CoA N-acyltransferases (Nat)"/>
    <property type="match status" value="1"/>
</dbReference>
<reference evidence="2 3" key="1">
    <citation type="submission" date="2020-03" db="EMBL/GenBank/DDBJ databases">
        <title>WGS of the type strain of Planosporangium spp.</title>
        <authorList>
            <person name="Thawai C."/>
        </authorList>
    </citation>
    <scope>NUCLEOTIDE SEQUENCE [LARGE SCALE GENOMIC DNA]</scope>
    <source>
        <strain evidence="2 3">TBRC 5610</strain>
    </source>
</reference>
<feature type="domain" description="N-acetyltransferase" evidence="1">
    <location>
        <begin position="109"/>
        <end position="246"/>
    </location>
</feature>
<comment type="caution">
    <text evidence="2">The sequence shown here is derived from an EMBL/GenBank/DDBJ whole genome shotgun (WGS) entry which is preliminary data.</text>
</comment>
<dbReference type="PROSITE" id="PS51186">
    <property type="entry name" value="GNAT"/>
    <property type="match status" value="1"/>
</dbReference>
<keyword evidence="3" id="KW-1185">Reference proteome</keyword>
<sequence length="246" mass="26692">MAETTNLPAGVTVERDGPVVRIVGQFRGFISAPRDVGLQGRELDELIVRQRDYFRARGEAVAWKVRGHDEPADLSARLRAAGFSPEEQETVLIAPVEALAIEPAAPDSVTIRQVTADEDLRRIAELESEVWGQDLSRLADDLISRIEADPNGIAVFAAEAAGAVVSAAWLMFRSGTEFAGLLGGSTSADWRGRGIYRALVAHRAKLAANRGVRYLQVDASEDSRPILQRLGFLAVTTTTPYVWAPS</sequence>
<proteinExistence type="predicted"/>
<evidence type="ECO:0000259" key="1">
    <source>
        <dbReference type="PROSITE" id="PS51186"/>
    </source>
</evidence>
<gene>
    <name evidence="2" type="ORF">HC031_23460</name>
</gene>
<dbReference type="Proteomes" id="UP000722989">
    <property type="component" value="Unassembled WGS sequence"/>
</dbReference>
<protein>
    <submittedName>
        <fullName evidence="2">GNAT family N-acetyltransferase</fullName>
    </submittedName>
</protein>
<organism evidence="2 3">
    <name type="scientific">Planosporangium thailandense</name>
    <dbReference type="NCBI Taxonomy" id="765197"/>
    <lineage>
        <taxon>Bacteria</taxon>
        <taxon>Bacillati</taxon>
        <taxon>Actinomycetota</taxon>
        <taxon>Actinomycetes</taxon>
        <taxon>Micromonosporales</taxon>
        <taxon>Micromonosporaceae</taxon>
        <taxon>Planosporangium</taxon>
    </lineage>
</organism>
<accession>A0ABX0Y5F6</accession>
<dbReference type="Gene3D" id="3.40.630.30">
    <property type="match status" value="1"/>
</dbReference>
<dbReference type="EMBL" id="JAATVY010000020">
    <property type="protein sequence ID" value="NJC72653.1"/>
    <property type="molecule type" value="Genomic_DNA"/>
</dbReference>
<name>A0ABX0Y5F6_9ACTN</name>